<name>A0ABY4GCQ6_9BACT</name>
<organism evidence="2 3">
    <name type="scientific">Hymenobacter volaticus</name>
    <dbReference type="NCBI Taxonomy" id="2932254"/>
    <lineage>
        <taxon>Bacteria</taxon>
        <taxon>Pseudomonadati</taxon>
        <taxon>Bacteroidota</taxon>
        <taxon>Cytophagia</taxon>
        <taxon>Cytophagales</taxon>
        <taxon>Hymenobacteraceae</taxon>
        <taxon>Hymenobacter</taxon>
    </lineage>
</organism>
<keyword evidence="2" id="KW-0614">Plasmid</keyword>
<accession>A0ABY4GCQ6</accession>
<dbReference type="Pfam" id="PF08757">
    <property type="entry name" value="CotH"/>
    <property type="match status" value="1"/>
</dbReference>
<evidence type="ECO:0000259" key="1">
    <source>
        <dbReference type="Pfam" id="PF18962"/>
    </source>
</evidence>
<dbReference type="PANTHER" id="PTHR40050:SF1">
    <property type="entry name" value="INNER SPORE COAT PROTEIN H"/>
    <property type="match status" value="1"/>
</dbReference>
<evidence type="ECO:0000313" key="3">
    <source>
        <dbReference type="Proteomes" id="UP000830401"/>
    </source>
</evidence>
<evidence type="ECO:0000313" key="2">
    <source>
        <dbReference type="EMBL" id="UOQ68678.1"/>
    </source>
</evidence>
<dbReference type="Proteomes" id="UP000830401">
    <property type="component" value="Plasmid unnamed1"/>
</dbReference>
<keyword evidence="2" id="KW-0808">Transferase</keyword>
<sequence length="556" mass="63979">MLLLFEMQIAIGDTLSISPNFYHIDREKSIIVVNQSANSLSVRNTNPKSHISLDRTYEFDQSIREISTDSSYKVSLAGSVYTLYFTQLPIIHINTSRAIEDTPNVYARFTMVEDTGLITQSNLGIQTRGAYSQTFPKKSYELSFWNDTVGTIDRDIRLLGMREDNKWNLQAMYNEPLRMNSKVANELWQDIHEIYYKALEPTAKNGIDMAYVELFVNDEYKGLYALGERVDRKQLKLKKYNNGIKGELYKGYDWGGASTFTSLPPFSNASSTWGGFEYKHPEEEVNWSNLYNFVGFVENSSNKDFYDNYKQKFDIDNAVDYYIFLNFTRALDNMGKNIYIAKYKTGDPYFYVPWDLDSVFGNNWEGNIVNITDDILSNGFYDRLINDCSPGGFRAKLVQRWAELRSSVITEDNILAKFEVNHEYLTHNNVYKREHTAWSSYTANASYLSYVRGWVRNRIGYLDVAFNQQCTPLNARLARQEVGLKLYPNPTSDFLTIESDPLPFEFSIQDMRGKTVLKTSLKGSTNKVDLSLIAKGIYIVTVKSSKAIQTQKLIVN</sequence>
<dbReference type="InterPro" id="IPR014867">
    <property type="entry name" value="Spore_coat_CotH_CotH2/3/7"/>
</dbReference>
<proteinExistence type="predicted"/>
<reference evidence="2" key="1">
    <citation type="submission" date="2022-04" db="EMBL/GenBank/DDBJ databases">
        <title>Hymenobacter sp. isolated from the air.</title>
        <authorList>
            <person name="Won M."/>
            <person name="Lee C.-M."/>
            <person name="Woen H.-Y."/>
            <person name="Kwon S.-W."/>
        </authorList>
    </citation>
    <scope>NUCLEOTIDE SEQUENCE</scope>
    <source>
        <strain evidence="2">5420S-77</strain>
        <plasmid evidence="2">unnamed1</plasmid>
    </source>
</reference>
<dbReference type="PANTHER" id="PTHR40050">
    <property type="entry name" value="INNER SPORE COAT PROTEIN H"/>
    <property type="match status" value="1"/>
</dbReference>
<protein>
    <submittedName>
        <fullName evidence="2">CotH kinase family protein</fullName>
    </submittedName>
</protein>
<dbReference type="InterPro" id="IPR026444">
    <property type="entry name" value="Secre_tail"/>
</dbReference>
<dbReference type="EMBL" id="CP095062">
    <property type="protein sequence ID" value="UOQ68678.1"/>
    <property type="molecule type" value="Genomic_DNA"/>
</dbReference>
<keyword evidence="2" id="KW-0418">Kinase</keyword>
<geneLocation type="plasmid" evidence="2 3">
    <name>unnamed1</name>
</geneLocation>
<feature type="domain" description="Secretion system C-terminal sorting" evidence="1">
    <location>
        <begin position="486"/>
        <end position="555"/>
    </location>
</feature>
<dbReference type="NCBIfam" id="TIGR04183">
    <property type="entry name" value="Por_Secre_tail"/>
    <property type="match status" value="1"/>
</dbReference>
<keyword evidence="3" id="KW-1185">Reference proteome</keyword>
<dbReference type="GO" id="GO:0016301">
    <property type="term" value="F:kinase activity"/>
    <property type="evidence" value="ECO:0007669"/>
    <property type="project" value="UniProtKB-KW"/>
</dbReference>
<gene>
    <name evidence="2" type="ORF">MUN86_23450</name>
</gene>
<dbReference type="Pfam" id="PF18962">
    <property type="entry name" value="Por_Secre_tail"/>
    <property type="match status" value="1"/>
</dbReference>